<organism evidence="1 2">
    <name type="scientific">Algoriphagus alkaliphilus</name>
    <dbReference type="NCBI Taxonomy" id="279824"/>
    <lineage>
        <taxon>Bacteria</taxon>
        <taxon>Pseudomonadati</taxon>
        <taxon>Bacteroidota</taxon>
        <taxon>Cytophagia</taxon>
        <taxon>Cytophagales</taxon>
        <taxon>Cyclobacteriaceae</taxon>
        <taxon>Algoriphagus</taxon>
    </lineage>
</organism>
<name>A0A1G5V943_9BACT</name>
<dbReference type="Proteomes" id="UP000198756">
    <property type="component" value="Unassembled WGS sequence"/>
</dbReference>
<sequence length="94" mass="10696">MVNNQHLCLLESRLSKIGIVNFLYHQYQSVGQILFAGAYFIFPVRTIETLNFQGAKKSLDFIQGIRIYRNTAVGSAAFLNQKITINSLNNHFES</sequence>
<gene>
    <name evidence="1" type="ORF">SAMN03080617_00364</name>
</gene>
<dbReference type="EMBL" id="FMXE01000003">
    <property type="protein sequence ID" value="SDA42382.1"/>
    <property type="molecule type" value="Genomic_DNA"/>
</dbReference>
<keyword evidence="2" id="KW-1185">Reference proteome</keyword>
<evidence type="ECO:0000313" key="2">
    <source>
        <dbReference type="Proteomes" id="UP000198756"/>
    </source>
</evidence>
<evidence type="ECO:0000313" key="1">
    <source>
        <dbReference type="EMBL" id="SDA42382.1"/>
    </source>
</evidence>
<protein>
    <submittedName>
        <fullName evidence="1">Uncharacterized protein</fullName>
    </submittedName>
</protein>
<reference evidence="2" key="1">
    <citation type="submission" date="2016-10" db="EMBL/GenBank/DDBJ databases">
        <authorList>
            <person name="Varghese N."/>
            <person name="Submissions S."/>
        </authorList>
    </citation>
    <scope>NUCLEOTIDE SEQUENCE [LARGE SCALE GENOMIC DNA]</scope>
    <source>
        <strain evidence="2">DSM 22703</strain>
    </source>
</reference>
<proteinExistence type="predicted"/>
<dbReference type="AlphaFoldDB" id="A0A1G5V943"/>
<dbReference type="RefSeq" id="WP_139183546.1">
    <property type="nucleotide sequence ID" value="NZ_FMXE01000003.1"/>
</dbReference>
<accession>A0A1G5V943</accession>